<proteinExistence type="predicted"/>
<sequence>MAEEQVLRSEPPPPPSKANDNKSSGGRGGEPPFEKFVFWMERVAAYLVISCWVPSNPWHFLFPAIALLTISNFLYCIYYIERDKNGTDKEKIEQEKAKLDFSLNESTEEVKAKDGRNKMDEENTGQEKASLKESKEEVKPKDEGNDKTDEENNGQKEAEPEAKDERNNIDEETTGQLAGWQLKLLWRKSRNSKLI</sequence>
<keyword evidence="2" id="KW-0812">Transmembrane</keyword>
<feature type="region of interest" description="Disordered" evidence="1">
    <location>
        <begin position="105"/>
        <end position="179"/>
    </location>
</feature>
<feature type="compositionally biased region" description="Basic and acidic residues" evidence="1">
    <location>
        <begin position="153"/>
        <end position="169"/>
    </location>
</feature>
<dbReference type="EMBL" id="JACTNZ010000005">
    <property type="protein sequence ID" value="KAG5547641.1"/>
    <property type="molecule type" value="Genomic_DNA"/>
</dbReference>
<reference evidence="3" key="1">
    <citation type="submission" date="2020-08" db="EMBL/GenBank/DDBJ databases">
        <title>Plant Genome Project.</title>
        <authorList>
            <person name="Zhang R.-G."/>
        </authorList>
    </citation>
    <scope>NUCLEOTIDE SEQUENCE</scope>
    <source>
        <strain evidence="3">WSP0</strain>
        <tissue evidence="3">Leaf</tissue>
    </source>
</reference>
<feature type="transmembrane region" description="Helical" evidence="2">
    <location>
        <begin position="61"/>
        <end position="80"/>
    </location>
</feature>
<organism evidence="3 4">
    <name type="scientific">Rhododendron griersonianum</name>
    <dbReference type="NCBI Taxonomy" id="479676"/>
    <lineage>
        <taxon>Eukaryota</taxon>
        <taxon>Viridiplantae</taxon>
        <taxon>Streptophyta</taxon>
        <taxon>Embryophyta</taxon>
        <taxon>Tracheophyta</taxon>
        <taxon>Spermatophyta</taxon>
        <taxon>Magnoliopsida</taxon>
        <taxon>eudicotyledons</taxon>
        <taxon>Gunneridae</taxon>
        <taxon>Pentapetalae</taxon>
        <taxon>asterids</taxon>
        <taxon>Ericales</taxon>
        <taxon>Ericaceae</taxon>
        <taxon>Ericoideae</taxon>
        <taxon>Rhodoreae</taxon>
        <taxon>Rhododendron</taxon>
    </lineage>
</organism>
<evidence type="ECO:0000313" key="4">
    <source>
        <dbReference type="Proteomes" id="UP000823749"/>
    </source>
</evidence>
<keyword evidence="2" id="KW-1133">Transmembrane helix</keyword>
<evidence type="ECO:0008006" key="5">
    <source>
        <dbReference type="Google" id="ProtNLM"/>
    </source>
</evidence>
<comment type="caution">
    <text evidence="3">The sequence shown here is derived from an EMBL/GenBank/DDBJ whole genome shotgun (WGS) entry which is preliminary data.</text>
</comment>
<feature type="compositionally biased region" description="Basic and acidic residues" evidence="1">
    <location>
        <begin position="129"/>
        <end position="147"/>
    </location>
</feature>
<feature type="region of interest" description="Disordered" evidence="1">
    <location>
        <begin position="1"/>
        <end position="29"/>
    </location>
</feature>
<keyword evidence="4" id="KW-1185">Reference proteome</keyword>
<evidence type="ECO:0000256" key="1">
    <source>
        <dbReference type="SAM" id="MobiDB-lite"/>
    </source>
</evidence>
<accession>A0AAV6K592</accession>
<keyword evidence="2" id="KW-0472">Membrane</keyword>
<feature type="compositionally biased region" description="Basic and acidic residues" evidence="1">
    <location>
        <begin position="108"/>
        <end position="121"/>
    </location>
</feature>
<evidence type="ECO:0000313" key="3">
    <source>
        <dbReference type="EMBL" id="KAG5547641.1"/>
    </source>
</evidence>
<evidence type="ECO:0000256" key="2">
    <source>
        <dbReference type="SAM" id="Phobius"/>
    </source>
</evidence>
<dbReference type="Proteomes" id="UP000823749">
    <property type="component" value="Chromosome 5"/>
</dbReference>
<protein>
    <recommendedName>
        <fullName evidence="5">Transmembrane protein</fullName>
    </recommendedName>
</protein>
<dbReference type="AlphaFoldDB" id="A0AAV6K592"/>
<name>A0AAV6K592_9ERIC</name>
<gene>
    <name evidence="3" type="ORF">RHGRI_013363</name>
</gene>